<keyword evidence="3" id="KW-0343">GTPase activation</keyword>
<evidence type="ECO:0000256" key="4">
    <source>
        <dbReference type="ARBA" id="ARBA00022490"/>
    </source>
</evidence>
<comment type="subcellular location">
    <subcellularLocation>
        <location evidence="2">Cytoplasmic vesicle</location>
    </subcellularLocation>
    <subcellularLocation>
        <location evidence="1">Endomembrane system</location>
    </subcellularLocation>
</comment>
<sequence length="258" mass="28604">MNSTDERNFRSQYYGKVGFRRGDEKRSLEPLLGEVPVDAGRLAQAVRTALQLPAMYRPLVWKLLLKVQPCHPEAAEFVTARRRETCDDTEHMLRLLGHVTDDTPPALVHWLGWLLNSGRLVTMDAAQIDDQSSAPQLQVSGNGRPVAPVLSGGRAGGLTCLTGAAERCWVSWRLWTLAAGALKALPGQLPWLTAQLEREQPALASHLSQLGVLSAERDSPLRHWAERLFCGILPGSSPEDTDRVFNWALDSWTKLNKV</sequence>
<keyword evidence="8" id="KW-1185">Reference proteome</keyword>
<dbReference type="GO" id="GO:0031410">
    <property type="term" value="C:cytoplasmic vesicle"/>
    <property type="evidence" value="ECO:0007669"/>
    <property type="project" value="UniProtKB-SubCell"/>
</dbReference>
<evidence type="ECO:0000313" key="7">
    <source>
        <dbReference type="EMBL" id="KAF0299113.1"/>
    </source>
</evidence>
<evidence type="ECO:0000256" key="6">
    <source>
        <dbReference type="ARBA" id="ARBA00023329"/>
    </source>
</evidence>
<comment type="caution">
    <text evidence="7">The sequence shown here is derived from an EMBL/GenBank/DDBJ whole genome shotgun (WGS) entry which is preliminary data.</text>
</comment>
<evidence type="ECO:0000256" key="3">
    <source>
        <dbReference type="ARBA" id="ARBA00022468"/>
    </source>
</evidence>
<reference evidence="7 8" key="1">
    <citation type="submission" date="2019-07" db="EMBL/GenBank/DDBJ databases">
        <title>Draft genome assembly of a fouling barnacle, Amphibalanus amphitrite (Darwin, 1854): The first reference genome for Thecostraca.</title>
        <authorList>
            <person name="Kim W."/>
        </authorList>
    </citation>
    <scope>NUCLEOTIDE SEQUENCE [LARGE SCALE GENOMIC DNA]</scope>
    <source>
        <strain evidence="7">SNU_AA5</strain>
        <tissue evidence="7">Soma without cirri and trophi</tissue>
    </source>
</reference>
<name>A0A6A4VZR0_AMPAM</name>
<dbReference type="PANTHER" id="PTHR13530">
    <property type="entry name" value="TBC1 DOMAIN FAMILY MEMBER 7"/>
    <property type="match status" value="1"/>
</dbReference>
<dbReference type="InterPro" id="IPR043039">
    <property type="entry name" value="TBC1D7_dom2"/>
</dbReference>
<evidence type="ECO:0000313" key="8">
    <source>
        <dbReference type="Proteomes" id="UP000440578"/>
    </source>
</evidence>
<dbReference type="PANTHER" id="PTHR13530:SF3">
    <property type="entry name" value="TBC1 DOMAIN FAMILY MEMBER 7"/>
    <property type="match status" value="1"/>
</dbReference>
<protein>
    <submittedName>
        <fullName evidence="7">TBC1 domain family member 7</fullName>
    </submittedName>
</protein>
<dbReference type="GO" id="GO:0032007">
    <property type="term" value="P:negative regulation of TOR signaling"/>
    <property type="evidence" value="ECO:0007669"/>
    <property type="project" value="TreeGrafter"/>
</dbReference>
<dbReference type="Proteomes" id="UP000440578">
    <property type="component" value="Unassembled WGS sequence"/>
</dbReference>
<organism evidence="7 8">
    <name type="scientific">Amphibalanus amphitrite</name>
    <name type="common">Striped barnacle</name>
    <name type="synonym">Balanus amphitrite</name>
    <dbReference type="NCBI Taxonomy" id="1232801"/>
    <lineage>
        <taxon>Eukaryota</taxon>
        <taxon>Metazoa</taxon>
        <taxon>Ecdysozoa</taxon>
        <taxon>Arthropoda</taxon>
        <taxon>Crustacea</taxon>
        <taxon>Multicrustacea</taxon>
        <taxon>Cirripedia</taxon>
        <taxon>Thoracica</taxon>
        <taxon>Thoracicalcarea</taxon>
        <taxon>Balanomorpha</taxon>
        <taxon>Balanoidea</taxon>
        <taxon>Balanidae</taxon>
        <taxon>Amphibalaninae</taxon>
        <taxon>Amphibalanus</taxon>
    </lineage>
</organism>
<keyword evidence="4" id="KW-0963">Cytoplasm</keyword>
<keyword evidence="5" id="KW-0472">Membrane</keyword>
<evidence type="ECO:0000256" key="2">
    <source>
        <dbReference type="ARBA" id="ARBA00004541"/>
    </source>
</evidence>
<keyword evidence="6" id="KW-0968">Cytoplasmic vesicle</keyword>
<dbReference type="EMBL" id="VIIS01001393">
    <property type="protein sequence ID" value="KAF0299113.1"/>
    <property type="molecule type" value="Genomic_DNA"/>
</dbReference>
<evidence type="ECO:0000256" key="1">
    <source>
        <dbReference type="ARBA" id="ARBA00004308"/>
    </source>
</evidence>
<dbReference type="GO" id="GO:0012505">
    <property type="term" value="C:endomembrane system"/>
    <property type="evidence" value="ECO:0007669"/>
    <property type="project" value="UniProtKB-SubCell"/>
</dbReference>
<dbReference type="AlphaFoldDB" id="A0A6A4VZR0"/>
<proteinExistence type="predicted"/>
<dbReference type="Gene3D" id="1.10.8.680">
    <property type="entry name" value="Ypt/Rab-GAP domain of gyp1p, domain 2"/>
    <property type="match status" value="1"/>
</dbReference>
<accession>A0A6A4VZR0</accession>
<dbReference type="Gene3D" id="1.10.10.750">
    <property type="entry name" value="Ypt/Rab-GAP domain of gyp1p, domain 1"/>
    <property type="match status" value="1"/>
</dbReference>
<dbReference type="InterPro" id="IPR039842">
    <property type="entry name" value="TBC1D7"/>
</dbReference>
<dbReference type="OrthoDB" id="18718at2759"/>
<dbReference type="GO" id="GO:0005096">
    <property type="term" value="F:GTPase activator activity"/>
    <property type="evidence" value="ECO:0007669"/>
    <property type="project" value="UniProtKB-KW"/>
</dbReference>
<gene>
    <name evidence="7" type="primary">Tbc1d7</name>
    <name evidence="7" type="ORF">FJT64_003622</name>
</gene>
<evidence type="ECO:0000256" key="5">
    <source>
        <dbReference type="ARBA" id="ARBA00023136"/>
    </source>
</evidence>